<keyword evidence="3" id="KW-1185">Reference proteome</keyword>
<name>A0A2V3J490_9FLOR</name>
<comment type="caution">
    <text evidence="2">The sequence shown here is derived from an EMBL/GenBank/DDBJ whole genome shotgun (WGS) entry which is preliminary data.</text>
</comment>
<evidence type="ECO:0000256" key="1">
    <source>
        <dbReference type="SAM" id="MobiDB-lite"/>
    </source>
</evidence>
<sequence length="170" mass="17475">MSKEPSGSSSSSNTSGTAITRGVFSGGVPALLGNGEGETEAKISEVCPTGLESPPNDVPRAPAVDGSGLRSADGVTVCFPISPVVPRKLKRGFVVAFALVFVDLLDLAVAFGHSLLPCSQHDSSPLPSTPESAASAIAENIFLQNVGQHAALKLLSQNDTYDSAHARHTH</sequence>
<organism evidence="2 3">
    <name type="scientific">Gracilariopsis chorda</name>
    <dbReference type="NCBI Taxonomy" id="448386"/>
    <lineage>
        <taxon>Eukaryota</taxon>
        <taxon>Rhodophyta</taxon>
        <taxon>Florideophyceae</taxon>
        <taxon>Rhodymeniophycidae</taxon>
        <taxon>Gracilariales</taxon>
        <taxon>Gracilariaceae</taxon>
        <taxon>Gracilariopsis</taxon>
    </lineage>
</organism>
<dbReference type="Proteomes" id="UP000247409">
    <property type="component" value="Unassembled WGS sequence"/>
</dbReference>
<reference evidence="2 3" key="1">
    <citation type="journal article" date="2018" name="Mol. Biol. Evol.">
        <title>Analysis of the draft genome of the red seaweed Gracilariopsis chorda provides insights into genome size evolution in Rhodophyta.</title>
        <authorList>
            <person name="Lee J."/>
            <person name="Yang E.C."/>
            <person name="Graf L."/>
            <person name="Yang J.H."/>
            <person name="Qiu H."/>
            <person name="Zel Zion U."/>
            <person name="Chan C.X."/>
            <person name="Stephens T.G."/>
            <person name="Weber A.P.M."/>
            <person name="Boo G.H."/>
            <person name="Boo S.M."/>
            <person name="Kim K.M."/>
            <person name="Shin Y."/>
            <person name="Jung M."/>
            <person name="Lee S.J."/>
            <person name="Yim H.S."/>
            <person name="Lee J.H."/>
            <person name="Bhattacharya D."/>
            <person name="Yoon H.S."/>
        </authorList>
    </citation>
    <scope>NUCLEOTIDE SEQUENCE [LARGE SCALE GENOMIC DNA]</scope>
    <source>
        <strain evidence="2 3">SKKU-2015</strain>
        <tissue evidence="2">Whole body</tissue>
    </source>
</reference>
<dbReference type="EMBL" id="NBIV01000010">
    <property type="protein sequence ID" value="PXF48942.1"/>
    <property type="molecule type" value="Genomic_DNA"/>
</dbReference>
<accession>A0A2V3J490</accession>
<protein>
    <submittedName>
        <fullName evidence="2">Uncharacterized protein</fullName>
    </submittedName>
</protein>
<dbReference type="AlphaFoldDB" id="A0A2V3J490"/>
<proteinExistence type="predicted"/>
<evidence type="ECO:0000313" key="2">
    <source>
        <dbReference type="EMBL" id="PXF48942.1"/>
    </source>
</evidence>
<gene>
    <name evidence="2" type="ORF">BWQ96_01284</name>
</gene>
<feature type="region of interest" description="Disordered" evidence="1">
    <location>
        <begin position="1"/>
        <end position="23"/>
    </location>
</feature>
<evidence type="ECO:0000313" key="3">
    <source>
        <dbReference type="Proteomes" id="UP000247409"/>
    </source>
</evidence>
<feature type="compositionally biased region" description="Low complexity" evidence="1">
    <location>
        <begin position="1"/>
        <end position="17"/>
    </location>
</feature>